<evidence type="ECO:0000313" key="3">
    <source>
        <dbReference type="Proteomes" id="UP000235023"/>
    </source>
</evidence>
<feature type="compositionally biased region" description="Basic residues" evidence="1">
    <location>
        <begin position="126"/>
        <end position="135"/>
    </location>
</feature>
<name>A0A2J5HZP0_9EURO</name>
<evidence type="ECO:0008006" key="4">
    <source>
        <dbReference type="Google" id="ProtNLM"/>
    </source>
</evidence>
<protein>
    <recommendedName>
        <fullName evidence="4">Histone h1.3</fullName>
    </recommendedName>
</protein>
<organism evidence="2 3">
    <name type="scientific">Aspergillus taichungensis</name>
    <dbReference type="NCBI Taxonomy" id="482145"/>
    <lineage>
        <taxon>Eukaryota</taxon>
        <taxon>Fungi</taxon>
        <taxon>Dikarya</taxon>
        <taxon>Ascomycota</taxon>
        <taxon>Pezizomycotina</taxon>
        <taxon>Eurotiomycetes</taxon>
        <taxon>Eurotiomycetidae</taxon>
        <taxon>Eurotiales</taxon>
        <taxon>Aspergillaceae</taxon>
        <taxon>Aspergillus</taxon>
        <taxon>Aspergillus subgen. Circumdati</taxon>
    </lineage>
</organism>
<evidence type="ECO:0000313" key="2">
    <source>
        <dbReference type="EMBL" id="PLN82958.1"/>
    </source>
</evidence>
<proteinExistence type="predicted"/>
<accession>A0A2J5HZP0</accession>
<reference evidence="3" key="1">
    <citation type="submission" date="2017-12" db="EMBL/GenBank/DDBJ databases">
        <authorList>
            <consortium name="DOE Joint Genome Institute"/>
            <person name="Mondo S.J."/>
            <person name="Kjaerbolling I."/>
            <person name="Vesth T.C."/>
            <person name="Frisvad J.C."/>
            <person name="Nybo J.L."/>
            <person name="Theobald S."/>
            <person name="Kuo A."/>
            <person name="Bowyer P."/>
            <person name="Matsuda Y."/>
            <person name="Lyhne E.K."/>
            <person name="Kogle M.E."/>
            <person name="Clum A."/>
            <person name="Lipzen A."/>
            <person name="Salamov A."/>
            <person name="Ngan C.Y."/>
            <person name="Daum C."/>
            <person name="Chiniquy J."/>
            <person name="Barry K."/>
            <person name="LaButti K."/>
            <person name="Haridas S."/>
            <person name="Simmons B.A."/>
            <person name="Magnuson J.K."/>
            <person name="Mortensen U.H."/>
            <person name="Larsen T.O."/>
            <person name="Grigoriev I.V."/>
            <person name="Baker S.E."/>
            <person name="Andersen M.R."/>
            <person name="Nordberg H.P."/>
            <person name="Cantor M.N."/>
            <person name="Hua S.X."/>
        </authorList>
    </citation>
    <scope>NUCLEOTIDE SEQUENCE [LARGE SCALE GENOMIC DNA]</scope>
    <source>
        <strain evidence="3">IBT 19404</strain>
    </source>
</reference>
<dbReference type="Proteomes" id="UP000235023">
    <property type="component" value="Unassembled WGS sequence"/>
</dbReference>
<feature type="compositionally biased region" description="Low complexity" evidence="1">
    <location>
        <begin position="81"/>
        <end position="97"/>
    </location>
</feature>
<dbReference type="AlphaFoldDB" id="A0A2J5HZP0"/>
<gene>
    <name evidence="2" type="ORF">BDW42DRAFT_69661</name>
</gene>
<sequence length="236" mass="24360">MATKGKPEGLVGLSVAEAKVLLLGILCTDDCGKVDAEKLAAKGNYKNGASARTIHRAARKALFEKNSGEDEASSSVSTGEAAAPTDGTAAPASTPKKTPTKRRKKGVAAGETDPNGNAEDEPATPKPKRQRKNPAKKAGASYSTPDIEASNNGASPVIINPPNNGVKVEAGTTAVTSSSHPPVKCEDTDSTSTSELIVKGAMDDNDAIMTNAELDDELNQLDDGAHDAVKMEDINH</sequence>
<dbReference type="OrthoDB" id="5403747at2759"/>
<keyword evidence="3" id="KW-1185">Reference proteome</keyword>
<evidence type="ECO:0000256" key="1">
    <source>
        <dbReference type="SAM" id="MobiDB-lite"/>
    </source>
</evidence>
<feature type="region of interest" description="Disordered" evidence="1">
    <location>
        <begin position="62"/>
        <end position="192"/>
    </location>
</feature>
<dbReference type="EMBL" id="KZ559522">
    <property type="protein sequence ID" value="PLN82958.1"/>
    <property type="molecule type" value="Genomic_DNA"/>
</dbReference>
<feature type="compositionally biased region" description="Polar residues" evidence="1">
    <location>
        <begin position="141"/>
        <end position="154"/>
    </location>
</feature>